<dbReference type="AlphaFoldDB" id="A0AAW2R5T9"/>
<comment type="caution">
    <text evidence="2">The sequence shown here is derived from an EMBL/GenBank/DDBJ whole genome shotgun (WGS) entry which is preliminary data.</text>
</comment>
<dbReference type="PANTHER" id="PTHR47184:SF2">
    <property type="entry name" value="SYMPLEKIN"/>
    <property type="match status" value="1"/>
</dbReference>
<dbReference type="EMBL" id="JACGWJ010000014">
    <property type="protein sequence ID" value="KAL0375339.1"/>
    <property type="molecule type" value="Genomic_DNA"/>
</dbReference>
<evidence type="ECO:0000313" key="2">
    <source>
        <dbReference type="EMBL" id="KAL0375339.1"/>
    </source>
</evidence>
<gene>
    <name evidence="2" type="ORF">Sradi_3449600</name>
</gene>
<proteinExistence type="predicted"/>
<reference evidence="2" key="1">
    <citation type="submission" date="2020-06" db="EMBL/GenBank/DDBJ databases">
        <authorList>
            <person name="Li T."/>
            <person name="Hu X."/>
            <person name="Zhang T."/>
            <person name="Song X."/>
            <person name="Zhang H."/>
            <person name="Dai N."/>
            <person name="Sheng W."/>
            <person name="Hou X."/>
            <person name="Wei L."/>
        </authorList>
    </citation>
    <scope>NUCLEOTIDE SEQUENCE</scope>
    <source>
        <strain evidence="2">G02</strain>
        <tissue evidence="2">Leaf</tissue>
    </source>
</reference>
<protein>
    <submittedName>
        <fullName evidence="2">Symplekin</fullName>
    </submittedName>
</protein>
<organism evidence="2">
    <name type="scientific">Sesamum radiatum</name>
    <name type="common">Black benniseed</name>
    <dbReference type="NCBI Taxonomy" id="300843"/>
    <lineage>
        <taxon>Eukaryota</taxon>
        <taxon>Viridiplantae</taxon>
        <taxon>Streptophyta</taxon>
        <taxon>Embryophyta</taxon>
        <taxon>Tracheophyta</taxon>
        <taxon>Spermatophyta</taxon>
        <taxon>Magnoliopsida</taxon>
        <taxon>eudicotyledons</taxon>
        <taxon>Gunneridae</taxon>
        <taxon>Pentapetalae</taxon>
        <taxon>asterids</taxon>
        <taxon>lamiids</taxon>
        <taxon>Lamiales</taxon>
        <taxon>Pedaliaceae</taxon>
        <taxon>Sesamum</taxon>
    </lineage>
</organism>
<sequence length="410" mass="44512">METGYGAITSVVIDNEGVGNEIPGLALSTEDDALPEDAAVSPRALTELEDANLTDLNNANQDTFTNLVGSAQDICPVICLADEQKDQLQQLAFVRIVDAYKQVTVAGGSQVRFSILAHSGMEFPLELDPWKLLKTHILSDYVNHEVANKLYPLSSISKKIEDFAKEMLLSVVGDNQIELEKEADGIHAELQKDENPSSEKQPVSLAVKEISVGSHQNSASESIPSSMIAEVQRCMSLYFALCTKKNSLFRQIFDVYKGTSKAAKQAVHRQIPLLVRTIGSSRELLDILSDPPTGSEGLVTQVLLIFPHLVNSPLDKFQVALSRVLQGLNHSPPVLTPAEALIAIHGIDPDRDGIPLKKVEQIPLPLLFMRTVLQAIGAFPSLLPSAQLENALNRTSALKAPLVAHASQPQ</sequence>
<dbReference type="InterPro" id="IPR022075">
    <property type="entry name" value="Symplekin_C"/>
</dbReference>
<name>A0AAW2R5T9_SESRA</name>
<dbReference type="PANTHER" id="PTHR47184">
    <property type="entry name" value="PHOSPHATIDYLINOSITOL 3-AND 4-KINASE FAMILY PROTEIN-RELATED"/>
    <property type="match status" value="1"/>
</dbReference>
<accession>A0AAW2R5T9</accession>
<feature type="domain" description="Symplekin C-terminal" evidence="1">
    <location>
        <begin position="301"/>
        <end position="359"/>
    </location>
</feature>
<dbReference type="Pfam" id="PF12295">
    <property type="entry name" value="Symplekin_C"/>
    <property type="match status" value="1"/>
</dbReference>
<evidence type="ECO:0000259" key="1">
    <source>
        <dbReference type="Pfam" id="PF12295"/>
    </source>
</evidence>
<reference evidence="2" key="2">
    <citation type="journal article" date="2024" name="Plant">
        <title>Genomic evolution and insights into agronomic trait innovations of Sesamum species.</title>
        <authorList>
            <person name="Miao H."/>
            <person name="Wang L."/>
            <person name="Qu L."/>
            <person name="Liu H."/>
            <person name="Sun Y."/>
            <person name="Le M."/>
            <person name="Wang Q."/>
            <person name="Wei S."/>
            <person name="Zheng Y."/>
            <person name="Lin W."/>
            <person name="Duan Y."/>
            <person name="Cao H."/>
            <person name="Xiong S."/>
            <person name="Wang X."/>
            <person name="Wei L."/>
            <person name="Li C."/>
            <person name="Ma Q."/>
            <person name="Ju M."/>
            <person name="Zhao R."/>
            <person name="Li G."/>
            <person name="Mu C."/>
            <person name="Tian Q."/>
            <person name="Mei H."/>
            <person name="Zhang T."/>
            <person name="Gao T."/>
            <person name="Zhang H."/>
        </authorList>
    </citation>
    <scope>NUCLEOTIDE SEQUENCE</scope>
    <source>
        <strain evidence="2">G02</strain>
    </source>
</reference>